<feature type="coiled-coil region" evidence="9">
    <location>
        <begin position="48"/>
        <end position="94"/>
    </location>
</feature>
<evidence type="ECO:0000256" key="7">
    <source>
        <dbReference type="ARBA" id="ARBA00023242"/>
    </source>
</evidence>
<proteinExistence type="inferred from homology"/>
<evidence type="ECO:0000256" key="4">
    <source>
        <dbReference type="ARBA" id="ARBA00014115"/>
    </source>
</evidence>
<evidence type="ECO:0000256" key="3">
    <source>
        <dbReference type="ARBA" id="ARBA00007142"/>
    </source>
</evidence>
<evidence type="ECO:0000256" key="10">
    <source>
        <dbReference type="SAM" id="MobiDB-lite"/>
    </source>
</evidence>
<dbReference type="InterPro" id="IPR031404">
    <property type="entry name" value="Rrt14"/>
</dbReference>
<evidence type="ECO:0000256" key="9">
    <source>
        <dbReference type="SAM" id="Coils"/>
    </source>
</evidence>
<accession>A0A9W6YR56</accession>
<evidence type="ECO:0000256" key="1">
    <source>
        <dbReference type="ARBA" id="ARBA00002711"/>
    </source>
</evidence>
<keyword evidence="6 8" id="KW-0804">Transcription</keyword>
<evidence type="ECO:0000256" key="6">
    <source>
        <dbReference type="ARBA" id="ARBA00023163"/>
    </source>
</evidence>
<evidence type="ECO:0000256" key="8">
    <source>
        <dbReference type="RuleBase" id="RU362137"/>
    </source>
</evidence>
<dbReference type="AlphaFoldDB" id="A0A9W6YR56"/>
<keyword evidence="9" id="KW-0175">Coiled coil</keyword>
<gene>
    <name evidence="8" type="primary">RRT14</name>
    <name evidence="11" type="ORF">Amon01_000040900</name>
</gene>
<feature type="region of interest" description="Disordered" evidence="10">
    <location>
        <begin position="178"/>
        <end position="216"/>
    </location>
</feature>
<sequence>MSSFKSSETKRHTENAVNKLLTTYLNTSSPDLVSKSSSSAVGFQQNRLRSGAAQINKLSNDFKKLRQNKSSILKEKTRQKKARAKEIKKQQKIKEKLNTLVSLNSSDPTSKAKINVIESNVKNLKSWKLDDDQTEEFLELQQQVIDLKYGNSKKKARKAHQIKKQQFQEKIKKGYVSVPGLTPGLAPVGESDDDDDSEDEEGLQLAGFKDDFDDYN</sequence>
<dbReference type="GO" id="GO:0005730">
    <property type="term" value="C:nucleolus"/>
    <property type="evidence" value="ECO:0007669"/>
    <property type="project" value="UniProtKB-SubCell"/>
</dbReference>
<keyword evidence="12" id="KW-1185">Reference proteome</keyword>
<dbReference type="EMBL" id="BSXU01000111">
    <property type="protein sequence ID" value="GMG19359.1"/>
    <property type="molecule type" value="Genomic_DNA"/>
</dbReference>
<feature type="compositionally biased region" description="Acidic residues" evidence="10">
    <location>
        <begin position="190"/>
        <end position="202"/>
    </location>
</feature>
<keyword evidence="5 8" id="KW-0805">Transcription regulation</keyword>
<dbReference type="OrthoDB" id="4069371at2759"/>
<reference evidence="11" key="1">
    <citation type="submission" date="2023-04" db="EMBL/GenBank/DDBJ databases">
        <title>Ambrosiozyma monospora NBRC 1965.</title>
        <authorList>
            <person name="Ichikawa N."/>
            <person name="Sato H."/>
            <person name="Tonouchi N."/>
        </authorList>
    </citation>
    <scope>NUCLEOTIDE SEQUENCE</scope>
    <source>
        <strain evidence="11">NBRC 1965</strain>
    </source>
</reference>
<evidence type="ECO:0000256" key="2">
    <source>
        <dbReference type="ARBA" id="ARBA00004604"/>
    </source>
</evidence>
<comment type="similarity">
    <text evidence="3 8">Belongs to the RRT14 family.</text>
</comment>
<keyword evidence="7 8" id="KW-0539">Nucleus</keyword>
<evidence type="ECO:0000313" key="11">
    <source>
        <dbReference type="EMBL" id="GMG19359.1"/>
    </source>
</evidence>
<comment type="caution">
    <text evidence="11">The sequence shown here is derived from an EMBL/GenBank/DDBJ whole genome shotgun (WGS) entry which is preliminary data.</text>
</comment>
<comment type="function">
    <text evidence="1 8">Involved in ribosome biogenesis, probably through modulation of rDNA transcription.</text>
</comment>
<dbReference type="Proteomes" id="UP001165063">
    <property type="component" value="Unassembled WGS sequence"/>
</dbReference>
<dbReference type="Pfam" id="PF17075">
    <property type="entry name" value="RRT14"/>
    <property type="match status" value="1"/>
</dbReference>
<protein>
    <recommendedName>
        <fullName evidence="4 8">Regulator of rDNA transcription 14</fullName>
    </recommendedName>
</protein>
<evidence type="ECO:0000256" key="5">
    <source>
        <dbReference type="ARBA" id="ARBA00023015"/>
    </source>
</evidence>
<comment type="subcellular location">
    <subcellularLocation>
        <location evidence="2 8">Nucleus</location>
        <location evidence="2 8">Nucleolus</location>
    </subcellularLocation>
</comment>
<organism evidence="11 12">
    <name type="scientific">Ambrosiozyma monospora</name>
    <name type="common">Yeast</name>
    <name type="synonym">Endomycopsis monosporus</name>
    <dbReference type="NCBI Taxonomy" id="43982"/>
    <lineage>
        <taxon>Eukaryota</taxon>
        <taxon>Fungi</taxon>
        <taxon>Dikarya</taxon>
        <taxon>Ascomycota</taxon>
        <taxon>Saccharomycotina</taxon>
        <taxon>Pichiomycetes</taxon>
        <taxon>Pichiales</taxon>
        <taxon>Pichiaceae</taxon>
        <taxon>Ambrosiozyma</taxon>
    </lineage>
</organism>
<name>A0A9W6YR56_AMBMO</name>
<evidence type="ECO:0000313" key="12">
    <source>
        <dbReference type="Proteomes" id="UP001165063"/>
    </source>
</evidence>